<accession>A0A132MNI8</accession>
<dbReference type="Pfam" id="PF02441">
    <property type="entry name" value="Flavoprotein"/>
    <property type="match status" value="1"/>
</dbReference>
<dbReference type="InterPro" id="IPR036551">
    <property type="entry name" value="Flavin_trans-like"/>
</dbReference>
<evidence type="ECO:0000313" key="3">
    <source>
        <dbReference type="Proteomes" id="UP000070188"/>
    </source>
</evidence>
<dbReference type="EMBL" id="LAXD01000001">
    <property type="protein sequence ID" value="KWW99430.1"/>
    <property type="molecule type" value="Genomic_DNA"/>
</dbReference>
<dbReference type="GO" id="GO:0004633">
    <property type="term" value="F:phosphopantothenoylcysteine decarboxylase activity"/>
    <property type="evidence" value="ECO:0007669"/>
    <property type="project" value="UniProtKB-EC"/>
</dbReference>
<dbReference type="EC" id="4.1.1.36" evidence="2"/>
<evidence type="ECO:0000313" key="2">
    <source>
        <dbReference type="EMBL" id="KWW99430.1"/>
    </source>
</evidence>
<proteinExistence type="predicted"/>
<evidence type="ECO:0000259" key="1">
    <source>
        <dbReference type="Pfam" id="PF02441"/>
    </source>
</evidence>
<dbReference type="PATRIC" id="fig|1469144.10.peg.1186"/>
<dbReference type="InterPro" id="IPR003382">
    <property type="entry name" value="Flavoprotein"/>
</dbReference>
<dbReference type="STRING" id="1469144.LI90_1065"/>
<reference evidence="3" key="1">
    <citation type="submission" date="2015-04" db="EMBL/GenBank/DDBJ databases">
        <title>Physiological reanalysis, assessment of diazotrophy, and genome sequences of multiple isolates of Streptomyces thermoautotrophicus.</title>
        <authorList>
            <person name="MacKellar D.C."/>
            <person name="Lieber L."/>
            <person name="Norman J."/>
            <person name="Bolger A."/>
            <person name="Tobin C."/>
            <person name="Murray J.W."/>
            <person name="Chang R."/>
            <person name="Ford T."/>
            <person name="Nguyen P.Q."/>
            <person name="Woodward J."/>
            <person name="Permingeat H."/>
            <person name="Joshi N.S."/>
            <person name="Silver P.A."/>
            <person name="Usadel B."/>
            <person name="Rutherford A.W."/>
            <person name="Friesen M."/>
            <person name="Prell J."/>
        </authorList>
    </citation>
    <scope>NUCLEOTIDE SEQUENCE [LARGE SCALE GENOMIC DNA]</scope>
    <source>
        <strain evidence="3">H1</strain>
    </source>
</reference>
<protein>
    <submittedName>
        <fullName evidence="2">Phosphopantothenoylcysteine decarboxylase</fullName>
        <ecNumber evidence="2">4.1.1.36</ecNumber>
    </submittedName>
</protein>
<dbReference type="SUPFAM" id="SSF52507">
    <property type="entry name" value="Homo-oligomeric flavin-containing Cys decarboxylases, HFCD"/>
    <property type="match status" value="1"/>
</dbReference>
<keyword evidence="3" id="KW-1185">Reference proteome</keyword>
<name>A0A132MNI8_9ACTN</name>
<organism evidence="2 3">
    <name type="scientific">Carbonactinospora thermoautotrophica</name>
    <dbReference type="NCBI Taxonomy" id="1469144"/>
    <lineage>
        <taxon>Bacteria</taxon>
        <taxon>Bacillati</taxon>
        <taxon>Actinomycetota</taxon>
        <taxon>Actinomycetes</taxon>
        <taxon>Kitasatosporales</taxon>
        <taxon>Carbonactinosporaceae</taxon>
        <taxon>Carbonactinospora</taxon>
    </lineage>
</organism>
<dbReference type="Gene3D" id="3.40.50.1950">
    <property type="entry name" value="Flavin prenyltransferase-like"/>
    <property type="match status" value="1"/>
</dbReference>
<gene>
    <name evidence="2" type="ORF">LI90_1065</name>
</gene>
<feature type="domain" description="Flavoprotein" evidence="1">
    <location>
        <begin position="3"/>
        <end position="100"/>
    </location>
</feature>
<dbReference type="AlphaFoldDB" id="A0A132MNI8"/>
<dbReference type="Proteomes" id="UP000070188">
    <property type="component" value="Unassembled WGS sequence"/>
</dbReference>
<sequence>MGKLVEQAQARGWDVHLIPTPAALDFLDVPALEARIGRPIRARYRKPGEPKTTPDRADAVIVAPATFNTLSKWAHGITDTYALGVIAESMGQGVPMAALPFLSPGLAGHPLLEQNLATLRRFGVTVLWGPDVYLTPPEEDGGQRLEAFPWHLALDAVEQG</sequence>
<keyword evidence="2" id="KW-0456">Lyase</keyword>
<comment type="caution">
    <text evidence="2">The sequence shown here is derived from an EMBL/GenBank/DDBJ whole genome shotgun (WGS) entry which is preliminary data.</text>
</comment>